<reference evidence="10 11" key="1">
    <citation type="submission" date="2016-12" db="EMBL/GenBank/DDBJ databases">
        <title>The genomes of Aspergillus section Nigri reveals drivers in fungal speciation.</title>
        <authorList>
            <consortium name="DOE Joint Genome Institute"/>
            <person name="Vesth T.C."/>
            <person name="Nybo J."/>
            <person name="Theobald S."/>
            <person name="Brandl J."/>
            <person name="Frisvad J.C."/>
            <person name="Nielsen K.F."/>
            <person name="Lyhne E.K."/>
            <person name="Kogle M.E."/>
            <person name="Kuo A."/>
            <person name="Riley R."/>
            <person name="Clum A."/>
            <person name="Nolan M."/>
            <person name="Lipzen A."/>
            <person name="Salamov A."/>
            <person name="Henrissat B."/>
            <person name="Wiebenga A."/>
            <person name="De Vries R.P."/>
            <person name="Grigoriev I.V."/>
            <person name="Mortensen U.H."/>
            <person name="Andersen M.R."/>
            <person name="Baker S.E."/>
        </authorList>
    </citation>
    <scope>NUCLEOTIDE SEQUENCE [LARGE SCALE GENOMIC DNA]</scope>
    <source>
        <strain evidence="10 11">IBT 23096</strain>
    </source>
</reference>
<feature type="active site" description="Proton donor" evidence="6">
    <location>
        <position position="46"/>
    </location>
</feature>
<dbReference type="InterPro" id="IPR036812">
    <property type="entry name" value="NAD(P)_OxRdtase_dom_sf"/>
</dbReference>
<dbReference type="VEuPathDB" id="FungiDB:P170DRAFT_445490"/>
<proteinExistence type="predicted"/>
<evidence type="ECO:0000259" key="9">
    <source>
        <dbReference type="Pfam" id="PF00248"/>
    </source>
</evidence>
<evidence type="ECO:0000313" key="11">
    <source>
        <dbReference type="Proteomes" id="UP000234275"/>
    </source>
</evidence>
<dbReference type="InterPro" id="IPR023210">
    <property type="entry name" value="NADP_OxRdtase_dom"/>
</dbReference>
<evidence type="ECO:0000256" key="1">
    <source>
        <dbReference type="ARBA" id="ARBA00012845"/>
    </source>
</evidence>
<dbReference type="CDD" id="cd19071">
    <property type="entry name" value="AKR_AKR1-5-like"/>
    <property type="match status" value="1"/>
</dbReference>
<sequence>MLHQIPSLGFGTFQVDLQADPQQAAKDVTLNALKTGYRHIDTAFAYGNGRVERGVGQAIQESGISRSEIFLVSKLHNTFHEPDAVGLGLERTLTNLQVAYVDLYLMHNPFAYSHNERYETLRKEDGSNKPVIDLEMSRRYPDTWKAMYELLATGKVKHIGVSNFNILKLQRLMGETGIVPTANQVEFNPYFPQKKLLSFCQAHGIQLVAHSPLGGAPAPAVVGRESNGPLQDPYVNTLAQKYKCTAAQVILSWILARGACAVPKSKNIDRMIENRNCHIPLEVLEVEQMSNLVGRNEEYAVRNLQPKDHIGFNIYDEELDQPV</sequence>
<feature type="binding site" evidence="7">
    <location>
        <position position="107"/>
    </location>
    <ligand>
        <name>substrate</name>
    </ligand>
</feature>
<comment type="function">
    <text evidence="3">Catalyzes the initial reaction in the xylose utilization pathway by reducing D-xylose into xylitol. Xylose is a major component of hemicelluloses such as xylan. Most fungi utilize D-xylose via three enzymatic reactions, xylose reductase (XR), xylitol dehydrogenase (XDH), and xylulokinase, to form xylulose 5-phosphate, which enters pentose phosphate pathway.</text>
</comment>
<dbReference type="STRING" id="1392250.A0A2I2GB50"/>
<feature type="site" description="Lowers pKa of active site Tyr" evidence="8">
    <location>
        <position position="74"/>
    </location>
</feature>
<dbReference type="PIRSF" id="PIRSF000097">
    <property type="entry name" value="AKR"/>
    <property type="match status" value="1"/>
</dbReference>
<dbReference type="AlphaFoldDB" id="A0A2I2GB50"/>
<comment type="caution">
    <text evidence="10">The sequence shown here is derived from an EMBL/GenBank/DDBJ whole genome shotgun (WGS) entry which is preliminary data.</text>
</comment>
<evidence type="ECO:0000256" key="6">
    <source>
        <dbReference type="PIRSR" id="PIRSR000097-1"/>
    </source>
</evidence>
<feature type="domain" description="NADP-dependent oxidoreductase" evidence="9">
    <location>
        <begin position="8"/>
        <end position="284"/>
    </location>
</feature>
<dbReference type="PROSITE" id="PS00062">
    <property type="entry name" value="ALDOKETO_REDUCTASE_2"/>
    <property type="match status" value="1"/>
</dbReference>
<gene>
    <name evidence="10" type="ORF">P170DRAFT_445490</name>
</gene>
<keyword evidence="11" id="KW-1185">Reference proteome</keyword>
<dbReference type="Proteomes" id="UP000234275">
    <property type="component" value="Unassembled WGS sequence"/>
</dbReference>
<dbReference type="GeneID" id="36558416"/>
<comment type="catalytic activity">
    <reaction evidence="5">
        <text>xylitol + NAD(+) = D-xylose + NADH + H(+)</text>
        <dbReference type="Rhea" id="RHEA:27441"/>
        <dbReference type="ChEBI" id="CHEBI:15378"/>
        <dbReference type="ChEBI" id="CHEBI:17151"/>
        <dbReference type="ChEBI" id="CHEBI:53455"/>
        <dbReference type="ChEBI" id="CHEBI:57540"/>
        <dbReference type="ChEBI" id="CHEBI:57945"/>
        <dbReference type="EC" id="1.1.1.307"/>
    </reaction>
</comment>
<dbReference type="EC" id="1.1.1.307" evidence="1"/>
<evidence type="ECO:0000313" key="10">
    <source>
        <dbReference type="EMBL" id="PLB50109.1"/>
    </source>
</evidence>
<evidence type="ECO:0000256" key="3">
    <source>
        <dbReference type="ARBA" id="ARBA00025065"/>
    </source>
</evidence>
<dbReference type="Gene3D" id="3.20.20.100">
    <property type="entry name" value="NADP-dependent oxidoreductase domain"/>
    <property type="match status" value="1"/>
</dbReference>
<evidence type="ECO:0000256" key="5">
    <source>
        <dbReference type="ARBA" id="ARBA00049485"/>
    </source>
</evidence>
<dbReference type="InterPro" id="IPR020471">
    <property type="entry name" value="AKR"/>
</dbReference>
<dbReference type="OrthoDB" id="5772781at2759"/>
<name>A0A2I2GB50_9EURO</name>
<accession>A0A2I2GB50</accession>
<dbReference type="SUPFAM" id="SSF51430">
    <property type="entry name" value="NAD(P)-linked oxidoreductase"/>
    <property type="match status" value="1"/>
</dbReference>
<keyword evidence="2" id="KW-0560">Oxidoreductase</keyword>
<dbReference type="PANTHER" id="PTHR11732">
    <property type="entry name" value="ALDO/KETO REDUCTASE"/>
    <property type="match status" value="1"/>
</dbReference>
<evidence type="ECO:0000256" key="8">
    <source>
        <dbReference type="PIRSR" id="PIRSR000097-3"/>
    </source>
</evidence>
<dbReference type="InterPro" id="IPR018170">
    <property type="entry name" value="Aldo/ket_reductase_CS"/>
</dbReference>
<dbReference type="EMBL" id="MSFO01000003">
    <property type="protein sequence ID" value="PLB50109.1"/>
    <property type="molecule type" value="Genomic_DNA"/>
</dbReference>
<comment type="catalytic activity">
    <reaction evidence="4">
        <text>xylitol + NADP(+) = D-xylose + NADPH + H(+)</text>
        <dbReference type="Rhea" id="RHEA:27445"/>
        <dbReference type="ChEBI" id="CHEBI:15378"/>
        <dbReference type="ChEBI" id="CHEBI:17151"/>
        <dbReference type="ChEBI" id="CHEBI:53455"/>
        <dbReference type="ChEBI" id="CHEBI:57783"/>
        <dbReference type="ChEBI" id="CHEBI:58349"/>
        <dbReference type="EC" id="1.1.1.307"/>
    </reaction>
</comment>
<dbReference type="PRINTS" id="PR00069">
    <property type="entry name" value="ALDKETRDTASE"/>
</dbReference>
<evidence type="ECO:0000256" key="2">
    <source>
        <dbReference type="ARBA" id="ARBA00023002"/>
    </source>
</evidence>
<dbReference type="GO" id="GO:0016491">
    <property type="term" value="F:oxidoreductase activity"/>
    <property type="evidence" value="ECO:0007669"/>
    <property type="project" value="UniProtKB-KW"/>
</dbReference>
<organism evidence="10 11">
    <name type="scientific">Aspergillus steynii IBT 23096</name>
    <dbReference type="NCBI Taxonomy" id="1392250"/>
    <lineage>
        <taxon>Eukaryota</taxon>
        <taxon>Fungi</taxon>
        <taxon>Dikarya</taxon>
        <taxon>Ascomycota</taxon>
        <taxon>Pezizomycotina</taxon>
        <taxon>Eurotiomycetes</taxon>
        <taxon>Eurotiomycetidae</taxon>
        <taxon>Eurotiales</taxon>
        <taxon>Aspergillaceae</taxon>
        <taxon>Aspergillus</taxon>
        <taxon>Aspergillus subgen. Circumdati</taxon>
    </lineage>
</organism>
<protein>
    <recommendedName>
        <fullName evidence="1">D-xylose reductase [NAD(P)H]</fullName>
        <ecNumber evidence="1">1.1.1.307</ecNumber>
    </recommendedName>
</protein>
<evidence type="ECO:0000256" key="7">
    <source>
        <dbReference type="PIRSR" id="PIRSR000097-2"/>
    </source>
</evidence>
<dbReference type="Pfam" id="PF00248">
    <property type="entry name" value="Aldo_ket_red"/>
    <property type="match status" value="1"/>
</dbReference>
<dbReference type="RefSeq" id="XP_024705411.1">
    <property type="nucleotide sequence ID" value="XM_024850717.1"/>
</dbReference>
<evidence type="ECO:0000256" key="4">
    <source>
        <dbReference type="ARBA" id="ARBA00047534"/>
    </source>
</evidence>